<dbReference type="RefSeq" id="WP_093036435.1">
    <property type="nucleotide sequence ID" value="NZ_FMZV01000019.1"/>
</dbReference>
<organism evidence="2 3">
    <name type="scientific">Ruegeria marina</name>
    <dbReference type="NCBI Taxonomy" id="639004"/>
    <lineage>
        <taxon>Bacteria</taxon>
        <taxon>Pseudomonadati</taxon>
        <taxon>Pseudomonadota</taxon>
        <taxon>Alphaproteobacteria</taxon>
        <taxon>Rhodobacterales</taxon>
        <taxon>Roseobacteraceae</taxon>
        <taxon>Ruegeria</taxon>
    </lineage>
</organism>
<dbReference type="STRING" id="639004.SAMN04488239_11935"/>
<evidence type="ECO:0000313" key="3">
    <source>
        <dbReference type="Proteomes" id="UP000199628"/>
    </source>
</evidence>
<dbReference type="SUPFAM" id="SSF160631">
    <property type="entry name" value="SMI1/KNR4-like"/>
    <property type="match status" value="1"/>
</dbReference>
<sequence>MPATDEELRALIARMLDRKAEYETLKFDEPFERPNPGPAAEDDLRRAESLIGKPLPVDLRRFLSIRDGFDYMDGRAKILGAGEYGARWVVEAMDAMDELFTEFAAHNPLRHGAFPVMVGEDSRPMVLYEIPAGGGAGEYVEYDWVEEIDRYASLVDWLESDLAVVEVLIDRELNGTEEG</sequence>
<proteinExistence type="predicted"/>
<keyword evidence="3" id="KW-1185">Reference proteome</keyword>
<dbReference type="InterPro" id="IPR018958">
    <property type="entry name" value="Knr4/Smi1-like_dom"/>
</dbReference>
<evidence type="ECO:0000313" key="2">
    <source>
        <dbReference type="EMBL" id="SDE43272.1"/>
    </source>
</evidence>
<dbReference type="SMART" id="SM00860">
    <property type="entry name" value="SMI1_KNR4"/>
    <property type="match status" value="1"/>
</dbReference>
<reference evidence="3" key="1">
    <citation type="submission" date="2016-10" db="EMBL/GenBank/DDBJ databases">
        <authorList>
            <person name="Varghese N."/>
            <person name="Submissions S."/>
        </authorList>
    </citation>
    <scope>NUCLEOTIDE SEQUENCE [LARGE SCALE GENOMIC DNA]</scope>
    <source>
        <strain evidence="3">CGMCC 1.9108</strain>
    </source>
</reference>
<dbReference type="OrthoDB" id="9000310at2"/>
<feature type="domain" description="Knr4/Smi1-like" evidence="1">
    <location>
        <begin position="38"/>
        <end position="160"/>
    </location>
</feature>
<protein>
    <recommendedName>
        <fullName evidence="1">Knr4/Smi1-like domain-containing protein</fullName>
    </recommendedName>
</protein>
<accession>A0A1G7CVA1</accession>
<evidence type="ECO:0000259" key="1">
    <source>
        <dbReference type="SMART" id="SM00860"/>
    </source>
</evidence>
<dbReference type="InterPro" id="IPR037883">
    <property type="entry name" value="Knr4/Smi1-like_sf"/>
</dbReference>
<dbReference type="EMBL" id="FMZV01000019">
    <property type="protein sequence ID" value="SDE43272.1"/>
    <property type="molecule type" value="Genomic_DNA"/>
</dbReference>
<dbReference type="Pfam" id="PF09346">
    <property type="entry name" value="SMI1_KNR4"/>
    <property type="match status" value="1"/>
</dbReference>
<dbReference type="Proteomes" id="UP000199628">
    <property type="component" value="Unassembled WGS sequence"/>
</dbReference>
<gene>
    <name evidence="2" type="ORF">SAMN04488239_11935</name>
</gene>
<dbReference type="AlphaFoldDB" id="A0A1G7CVA1"/>
<name>A0A1G7CVA1_9RHOB</name>